<dbReference type="EMBL" id="NXLT01000003">
    <property type="protein sequence ID" value="RDU67432.1"/>
    <property type="molecule type" value="Genomic_DNA"/>
</dbReference>
<evidence type="ECO:0000259" key="1">
    <source>
        <dbReference type="Pfam" id="PF09924"/>
    </source>
</evidence>
<proteinExistence type="predicted"/>
<sequence>MEFSPITLDAQKIFGQYMMRDNIALSDMNFTNCFMWRHAREIHYAVLQDTLIIQTCYQGSEPFVFFPIGAYSISHALRVLEVLKTHYRALGFGLHLASLNKQQASAIDSHFGVQSVAVREKFDYIYDVAELIALNGRKYHKKKNHLNAFLQEYGNFVFEEISAHNIPAILEAYEKWFEANPNKSDGLQFEYLGIQDALNLYENLGLQGGVIFIDGKVGAFSFGEVLACNLAYEQSDLAQTLSGESYINKSGKVVVMHIEKADSQYRGIYQAINQQVLQHCFSDCVWVNREEDLGIEGLRKAKQSYQPAFLLEKFKVSIQG</sequence>
<dbReference type="InterPro" id="IPR016732">
    <property type="entry name" value="UCP018688"/>
</dbReference>
<name>A0A3D8IQG3_9HELI</name>
<protein>
    <recommendedName>
        <fullName evidence="1">Phosphatidylglycerol lysyltransferase C-terminal domain-containing protein</fullName>
    </recommendedName>
</protein>
<dbReference type="InterPro" id="IPR016181">
    <property type="entry name" value="Acyl_CoA_acyltransferase"/>
</dbReference>
<dbReference type="OrthoDB" id="9765580at2"/>
<gene>
    <name evidence="2" type="ORF">CQA54_04320</name>
</gene>
<dbReference type="PANTHER" id="PTHR41373:SF1">
    <property type="entry name" value="PHOSPHATIDYLGLYCEROL LYSYLTRANSFERASE C-TERMINAL DOMAIN-CONTAINING PROTEIN"/>
    <property type="match status" value="1"/>
</dbReference>
<dbReference type="Pfam" id="PF09924">
    <property type="entry name" value="LPG_synthase_C"/>
    <property type="match status" value="1"/>
</dbReference>
<evidence type="ECO:0000313" key="2">
    <source>
        <dbReference type="EMBL" id="RDU67432.1"/>
    </source>
</evidence>
<dbReference type="PIRSF" id="PIRSF018688">
    <property type="entry name" value="UCP018688"/>
    <property type="match status" value="1"/>
</dbReference>
<dbReference type="InterPro" id="IPR024320">
    <property type="entry name" value="LPG_synthase_C"/>
</dbReference>
<reference evidence="2 3" key="1">
    <citation type="submission" date="2018-04" db="EMBL/GenBank/DDBJ databases">
        <title>Novel Campyloabacter and Helicobacter Species and Strains.</title>
        <authorList>
            <person name="Mannion A.J."/>
            <person name="Shen Z."/>
            <person name="Fox J.G."/>
        </authorList>
    </citation>
    <scope>NUCLEOTIDE SEQUENCE [LARGE SCALE GENOMIC DNA]</scope>
    <source>
        <strain evidence="2 3">MIT 12-6600</strain>
    </source>
</reference>
<accession>A0A3D8IQG3</accession>
<dbReference type="AlphaFoldDB" id="A0A3D8IQG3"/>
<organism evidence="2 3">
    <name type="scientific">Helicobacter equorum</name>
    <dbReference type="NCBI Taxonomy" id="361872"/>
    <lineage>
        <taxon>Bacteria</taxon>
        <taxon>Pseudomonadati</taxon>
        <taxon>Campylobacterota</taxon>
        <taxon>Epsilonproteobacteria</taxon>
        <taxon>Campylobacterales</taxon>
        <taxon>Helicobacteraceae</taxon>
        <taxon>Helicobacter</taxon>
    </lineage>
</organism>
<feature type="domain" description="Phosphatidylglycerol lysyltransferase C-terminal" evidence="1">
    <location>
        <begin position="26"/>
        <end position="314"/>
    </location>
</feature>
<dbReference type="PANTHER" id="PTHR41373">
    <property type="entry name" value="DUF2156 DOMAIN-CONTAINING PROTEIN"/>
    <property type="match status" value="1"/>
</dbReference>
<dbReference type="Gene3D" id="3.40.630.30">
    <property type="match status" value="2"/>
</dbReference>
<comment type="caution">
    <text evidence="2">The sequence shown here is derived from an EMBL/GenBank/DDBJ whole genome shotgun (WGS) entry which is preliminary data.</text>
</comment>
<evidence type="ECO:0000313" key="3">
    <source>
        <dbReference type="Proteomes" id="UP000256514"/>
    </source>
</evidence>
<dbReference type="SUPFAM" id="SSF55729">
    <property type="entry name" value="Acyl-CoA N-acyltransferases (Nat)"/>
    <property type="match status" value="3"/>
</dbReference>
<dbReference type="Proteomes" id="UP000256514">
    <property type="component" value="Unassembled WGS sequence"/>
</dbReference>
<keyword evidence="3" id="KW-1185">Reference proteome</keyword>